<sequence>MVKIMNSPKRTRYKKLNLWEAVSMAVGVMIGASIFSIFGVGAEIAGRNLPETFLLSGVYALFVAYSYAKLSSKIISNAGPIAFIHKAIGDNIATGTLSILLWITYVISISLFAKGFAGYALPLFHIPENTFTIALAEIGIVSFFTALNFFGSKVVGKAEFYIVLVKLLILGIFIFFGLLTIDPSLITPSFSKSSLMGTIYASAIFFLSYMGFGVITNASEYIEEPERNVPLAIYISIIFVMVVYVGVALSAIGNLPIDELIKAKDNALAVAAKPLLGNLGFILISIGALFSISSAMNATIYGGANVAYSLAKDGELPKFFERKVWFKSTEGLYITSTLGILFALLFNMEGVASITSAVFIIIYLFVILSHYLLVDEVGGNRKLIILSFNVILLVFLTLLYYQWQIHKYIFYGIITTFLGAIIFEYIYRCFTKRQFFKSR</sequence>
<feature type="transmembrane region" description="Helical" evidence="6">
    <location>
        <begin position="408"/>
        <end position="427"/>
    </location>
</feature>
<dbReference type="EMBL" id="AGJL01000027">
    <property type="protein sequence ID" value="EHP86076.1"/>
    <property type="molecule type" value="Genomic_DNA"/>
</dbReference>
<dbReference type="Pfam" id="PF13520">
    <property type="entry name" value="AA_permease_2"/>
    <property type="match status" value="1"/>
</dbReference>
<feature type="transmembrane region" description="Helical" evidence="6">
    <location>
        <begin position="199"/>
        <end position="219"/>
    </location>
</feature>
<dbReference type="InterPro" id="IPR002293">
    <property type="entry name" value="AA/rel_permease1"/>
</dbReference>
<dbReference type="PIRSF" id="PIRSF006060">
    <property type="entry name" value="AA_transporter"/>
    <property type="match status" value="1"/>
</dbReference>
<accession>H1KZF6</accession>
<feature type="transmembrane region" description="Helical" evidence="6">
    <location>
        <begin position="158"/>
        <end position="179"/>
    </location>
</feature>
<dbReference type="Proteomes" id="UP000003706">
    <property type="component" value="Unassembled WGS sequence"/>
</dbReference>
<feature type="transmembrane region" description="Helical" evidence="6">
    <location>
        <begin position="231"/>
        <end position="255"/>
    </location>
</feature>
<evidence type="ECO:0000256" key="5">
    <source>
        <dbReference type="ARBA" id="ARBA00023136"/>
    </source>
</evidence>
<dbReference type="STRING" id="647171.MetfoDRAFT_1179"/>
<feature type="transmembrane region" description="Helical" evidence="6">
    <location>
        <begin position="383"/>
        <end position="402"/>
    </location>
</feature>
<reference evidence="7 8" key="1">
    <citation type="submission" date="2011-09" db="EMBL/GenBank/DDBJ databases">
        <title>The draft genome of Methanotorris formicicus Mc-S-70.</title>
        <authorList>
            <consortium name="US DOE Joint Genome Institute (JGI-PGF)"/>
            <person name="Lucas S."/>
            <person name="Han J."/>
            <person name="Lapidus A."/>
            <person name="Cheng J.-F."/>
            <person name="Goodwin L."/>
            <person name="Pitluck S."/>
            <person name="Peters L."/>
            <person name="Land M.L."/>
            <person name="Hauser L."/>
            <person name="Sieprawska-Lupa M."/>
            <person name="Takai K."/>
            <person name="Miyazaki J."/>
            <person name="Whitman W."/>
            <person name="Woyke T.J."/>
        </authorList>
    </citation>
    <scope>NUCLEOTIDE SEQUENCE [LARGE SCALE GENOMIC DNA]</scope>
    <source>
        <strain evidence="7 8">Mc-S-70</strain>
    </source>
</reference>
<feature type="transmembrane region" description="Helical" evidence="6">
    <location>
        <begin position="354"/>
        <end position="374"/>
    </location>
</feature>
<feature type="transmembrane region" description="Helical" evidence="6">
    <location>
        <begin position="53"/>
        <end position="70"/>
    </location>
</feature>
<keyword evidence="4 6" id="KW-1133">Transmembrane helix</keyword>
<dbReference type="PANTHER" id="PTHR42770:SF11">
    <property type="entry name" value="INNER MEMBRANE TRANSPORT PROTEIN YBAT"/>
    <property type="match status" value="1"/>
</dbReference>
<evidence type="ECO:0000313" key="7">
    <source>
        <dbReference type="EMBL" id="EHP86076.1"/>
    </source>
</evidence>
<proteinExistence type="predicted"/>
<keyword evidence="8" id="KW-1185">Reference proteome</keyword>
<organism evidence="7 8">
    <name type="scientific">Methanotorris formicicus Mc-S-70</name>
    <dbReference type="NCBI Taxonomy" id="647171"/>
    <lineage>
        <taxon>Archaea</taxon>
        <taxon>Methanobacteriati</taxon>
        <taxon>Methanobacteriota</taxon>
        <taxon>Methanomada group</taxon>
        <taxon>Methanococci</taxon>
        <taxon>Methanococcales</taxon>
        <taxon>Methanocaldococcaceae</taxon>
        <taxon>Methanotorris</taxon>
    </lineage>
</organism>
<evidence type="ECO:0000313" key="8">
    <source>
        <dbReference type="Proteomes" id="UP000003706"/>
    </source>
</evidence>
<feature type="transmembrane region" description="Helical" evidence="6">
    <location>
        <begin position="275"/>
        <end position="292"/>
    </location>
</feature>
<dbReference type="GO" id="GO:0022857">
    <property type="term" value="F:transmembrane transporter activity"/>
    <property type="evidence" value="ECO:0007669"/>
    <property type="project" value="InterPro"/>
</dbReference>
<feature type="transmembrane region" description="Helical" evidence="6">
    <location>
        <begin position="331"/>
        <end position="348"/>
    </location>
</feature>
<feature type="transmembrane region" description="Helical" evidence="6">
    <location>
        <begin position="91"/>
        <end position="113"/>
    </location>
</feature>
<evidence type="ECO:0000256" key="6">
    <source>
        <dbReference type="SAM" id="Phobius"/>
    </source>
</evidence>
<protein>
    <submittedName>
        <fullName evidence="7">Amino acid permease-associated region</fullName>
    </submittedName>
</protein>
<dbReference type="AlphaFoldDB" id="H1KZF6"/>
<evidence type="ECO:0000256" key="3">
    <source>
        <dbReference type="ARBA" id="ARBA00022692"/>
    </source>
</evidence>
<evidence type="ECO:0000256" key="1">
    <source>
        <dbReference type="ARBA" id="ARBA00004651"/>
    </source>
</evidence>
<feature type="transmembrane region" description="Helical" evidence="6">
    <location>
        <begin position="21"/>
        <end position="41"/>
    </location>
</feature>
<dbReference type="Gene3D" id="1.20.1740.10">
    <property type="entry name" value="Amino acid/polyamine transporter I"/>
    <property type="match status" value="1"/>
</dbReference>
<dbReference type="PANTHER" id="PTHR42770">
    <property type="entry name" value="AMINO ACID TRANSPORTER-RELATED"/>
    <property type="match status" value="1"/>
</dbReference>
<keyword evidence="5 6" id="KW-0472">Membrane</keyword>
<name>H1KZF6_9EURY</name>
<evidence type="ECO:0000256" key="4">
    <source>
        <dbReference type="ARBA" id="ARBA00022989"/>
    </source>
</evidence>
<comment type="caution">
    <text evidence="7">The sequence shown here is derived from an EMBL/GenBank/DDBJ whole genome shotgun (WGS) entry which is preliminary data.</text>
</comment>
<dbReference type="InterPro" id="IPR050367">
    <property type="entry name" value="APC_superfamily"/>
</dbReference>
<comment type="subcellular location">
    <subcellularLocation>
        <location evidence="1">Cell membrane</location>
        <topology evidence="1">Multi-pass membrane protein</topology>
    </subcellularLocation>
</comment>
<keyword evidence="2" id="KW-1003">Cell membrane</keyword>
<feature type="transmembrane region" description="Helical" evidence="6">
    <location>
        <begin position="133"/>
        <end position="151"/>
    </location>
</feature>
<keyword evidence="3 6" id="KW-0812">Transmembrane</keyword>
<gene>
    <name evidence="7" type="ORF">MetfoDRAFT_1179</name>
</gene>
<dbReference type="GO" id="GO:0005886">
    <property type="term" value="C:plasma membrane"/>
    <property type="evidence" value="ECO:0007669"/>
    <property type="project" value="UniProtKB-SubCell"/>
</dbReference>
<dbReference type="PATRIC" id="fig|647171.4.peg.1157"/>
<evidence type="ECO:0000256" key="2">
    <source>
        <dbReference type="ARBA" id="ARBA00022475"/>
    </source>
</evidence>